<organism evidence="3 4">
    <name type="scientific">Clostridium manihotivorum</name>
    <dbReference type="NCBI Taxonomy" id="2320868"/>
    <lineage>
        <taxon>Bacteria</taxon>
        <taxon>Bacillati</taxon>
        <taxon>Bacillota</taxon>
        <taxon>Clostridia</taxon>
        <taxon>Eubacteriales</taxon>
        <taxon>Clostridiaceae</taxon>
        <taxon>Clostridium</taxon>
    </lineage>
</organism>
<dbReference type="NCBIfam" id="TIGR00254">
    <property type="entry name" value="GGDEF"/>
    <property type="match status" value="1"/>
</dbReference>
<protein>
    <recommendedName>
        <fullName evidence="2">GGDEF domain-containing protein</fullName>
    </recommendedName>
</protein>
<dbReference type="CDD" id="cd01949">
    <property type="entry name" value="GGDEF"/>
    <property type="match status" value="1"/>
</dbReference>
<evidence type="ECO:0000259" key="2">
    <source>
        <dbReference type="PROSITE" id="PS50887"/>
    </source>
</evidence>
<sequence length="593" mass="67509">MVMVQKNNLLRKRKSLVLIVLFLIIFILFGFISNGKREMPKASDGRIDLSSWNFQKDGLAKLDGQWEIYSGELLEPKDFKQGNYNKASVDYFKVPNNFVTTAKNKSLPKFGYATLRLKVKLKPNEDALYGIKSQYILSASKIWINGQLVTSTGKVSRDVDGALGSFEHQIAFFRNDVVENEIVIQMSNYNNVTGKVQNIYIGYNKQLKNDYIRSVVSDAFIIGCLFIMGIYHFALYYKRPSNKATLYFGVFCLLIALRNAIVGERIIFDVFPNISFSLFNKLAYLTVYCSLPFIIMFFKEILGNQISSKLVKLMNIISIVVSLVTIFTRIQIYDDFLLYYEIWILALFVYILYMIIKAVMNKNQGALIILFGFTVFLISVIHDIILQAGIIYTNSLIPAGFFIFIFSQSYLLASNFSDAFMEVEKLVEENKAVYTDELTGLLNRRGFYERGENFFNACLKNGSSFTLFYGDLNKLKIINDTFGHKEGDEAIKRTASLLRRSFGREDIVARVSGDEFIAIAVNKSSHDAARNLIENINNNFQVYNATAKKPYKLSISLGYSICTPDESTYFEAVINEADDMLYEAKASSGSILR</sequence>
<dbReference type="EMBL" id="CP025746">
    <property type="protein sequence ID" value="QAA32139.1"/>
    <property type="molecule type" value="Genomic_DNA"/>
</dbReference>
<feature type="transmembrane region" description="Helical" evidence="1">
    <location>
        <begin position="244"/>
        <end position="262"/>
    </location>
</feature>
<keyword evidence="1" id="KW-1133">Transmembrane helix</keyword>
<dbReference type="InterPro" id="IPR043128">
    <property type="entry name" value="Rev_trsase/Diguanyl_cyclase"/>
</dbReference>
<dbReference type="InterPro" id="IPR050469">
    <property type="entry name" value="Diguanylate_Cyclase"/>
</dbReference>
<feature type="transmembrane region" description="Helical" evidence="1">
    <location>
        <begin position="16"/>
        <end position="33"/>
    </location>
</feature>
<dbReference type="Pfam" id="PF00990">
    <property type="entry name" value="GGDEF"/>
    <property type="match status" value="1"/>
</dbReference>
<feature type="transmembrane region" description="Helical" evidence="1">
    <location>
        <begin position="310"/>
        <end position="330"/>
    </location>
</feature>
<dbReference type="InterPro" id="IPR000160">
    <property type="entry name" value="GGDEF_dom"/>
</dbReference>
<feature type="transmembrane region" description="Helical" evidence="1">
    <location>
        <begin position="396"/>
        <end position="413"/>
    </location>
</feature>
<keyword evidence="1" id="KW-0812">Transmembrane</keyword>
<evidence type="ECO:0000256" key="1">
    <source>
        <dbReference type="SAM" id="Phobius"/>
    </source>
</evidence>
<dbReference type="PROSITE" id="PS50887">
    <property type="entry name" value="GGDEF"/>
    <property type="match status" value="1"/>
</dbReference>
<accession>A0A3R5QTJ7</accession>
<feature type="domain" description="GGDEF" evidence="2">
    <location>
        <begin position="463"/>
        <end position="593"/>
    </location>
</feature>
<dbReference type="Proteomes" id="UP000286268">
    <property type="component" value="Chromosome"/>
</dbReference>
<dbReference type="SUPFAM" id="SSF55073">
    <property type="entry name" value="Nucleotide cyclase"/>
    <property type="match status" value="1"/>
</dbReference>
<evidence type="ECO:0000313" key="4">
    <source>
        <dbReference type="Proteomes" id="UP000286268"/>
    </source>
</evidence>
<dbReference type="PANTHER" id="PTHR45138">
    <property type="entry name" value="REGULATORY COMPONENTS OF SENSORY TRANSDUCTION SYSTEM"/>
    <property type="match status" value="1"/>
</dbReference>
<dbReference type="Pfam" id="PF07695">
    <property type="entry name" value="7TMR-DISM_7TM"/>
    <property type="match status" value="1"/>
</dbReference>
<feature type="transmembrane region" description="Helical" evidence="1">
    <location>
        <begin position="219"/>
        <end position="237"/>
    </location>
</feature>
<proteinExistence type="predicted"/>
<dbReference type="GO" id="GO:0052621">
    <property type="term" value="F:diguanylate cyclase activity"/>
    <property type="evidence" value="ECO:0007669"/>
    <property type="project" value="TreeGrafter"/>
</dbReference>
<dbReference type="InterPro" id="IPR029787">
    <property type="entry name" value="Nucleotide_cyclase"/>
</dbReference>
<dbReference type="SMART" id="SM00267">
    <property type="entry name" value="GGDEF"/>
    <property type="match status" value="1"/>
</dbReference>
<keyword evidence="1" id="KW-0472">Membrane</keyword>
<dbReference type="Gene3D" id="2.60.120.260">
    <property type="entry name" value="Galactose-binding domain-like"/>
    <property type="match status" value="1"/>
</dbReference>
<dbReference type="KEGG" id="cmah:C1I91_11015"/>
<feature type="transmembrane region" description="Helical" evidence="1">
    <location>
        <begin position="336"/>
        <end position="356"/>
    </location>
</feature>
<evidence type="ECO:0000313" key="3">
    <source>
        <dbReference type="EMBL" id="QAA32139.1"/>
    </source>
</evidence>
<feature type="transmembrane region" description="Helical" evidence="1">
    <location>
        <begin position="282"/>
        <end position="298"/>
    </location>
</feature>
<reference evidence="3 4" key="1">
    <citation type="submission" date="2018-01" db="EMBL/GenBank/DDBJ databases">
        <title>Genome Sequencing and Assembly of Anaerobacter polyendosporus strain CT4.</title>
        <authorList>
            <person name="Tachaapaikoon C."/>
            <person name="Sutheeworapong S."/>
            <person name="Jenjaroenpun P."/>
            <person name="Wongsurawat T."/>
            <person name="Nookeaw I."/>
            <person name="Cheawchanlertfa P."/>
            <person name="Kosugi A."/>
            <person name="Cheevadhanarak S."/>
            <person name="Ratanakhanokchai K."/>
        </authorList>
    </citation>
    <scope>NUCLEOTIDE SEQUENCE [LARGE SCALE GENOMIC DNA]</scope>
    <source>
        <strain evidence="3 4">CT4</strain>
    </source>
</reference>
<dbReference type="AlphaFoldDB" id="A0A3R5QTJ7"/>
<name>A0A3R5QTJ7_9CLOT</name>
<dbReference type="InterPro" id="IPR011623">
    <property type="entry name" value="7TMR_DISM_rcpt_extracell_dom1"/>
</dbReference>
<dbReference type="PANTHER" id="PTHR45138:SF9">
    <property type="entry name" value="DIGUANYLATE CYCLASE DGCM-RELATED"/>
    <property type="match status" value="1"/>
</dbReference>
<keyword evidence="4" id="KW-1185">Reference proteome</keyword>
<gene>
    <name evidence="3" type="ORF">C1I91_11015</name>
</gene>
<feature type="transmembrane region" description="Helical" evidence="1">
    <location>
        <begin position="368"/>
        <end position="390"/>
    </location>
</feature>
<dbReference type="Gene3D" id="3.30.70.270">
    <property type="match status" value="1"/>
</dbReference>